<keyword evidence="2" id="KW-1185">Reference proteome</keyword>
<sequence>MTLTSAGSYLFVIIYSCARRDHPLPGALRFGGLVLEFTLDTRRFEADLRRLEQRQMPQAIAEALTNAAKDVLEHVHGNMEVVFDRPVKFTKNAFMVWRAKPSNLVASVIERPSVGKNHYLKVQERGGPRPQTGFEKLLGSRLAYAGILRTVIPGDNAKLDEFGNWPYYGERNKALSVLQAQRDPLANETARSKKRAKGRASYFVPKHGLPPGIYRRKPRAARGAIEILAIFSDKVPVYQPRLGFFDGAQARFDEVIGPRLTQAIDKALATAR</sequence>
<comment type="caution">
    <text evidence="1">The sequence shown here is derived from an EMBL/GenBank/DDBJ whole genome shotgun (WGS) entry which is preliminary data.</text>
</comment>
<dbReference type="EMBL" id="QDDR01000006">
    <property type="protein sequence ID" value="PVE47228.1"/>
    <property type="molecule type" value="Genomic_DNA"/>
</dbReference>
<gene>
    <name evidence="1" type="ORF">DDE23_13385</name>
</gene>
<evidence type="ECO:0000313" key="1">
    <source>
        <dbReference type="EMBL" id="PVE47228.1"/>
    </source>
</evidence>
<protein>
    <submittedName>
        <fullName evidence="1">Uncharacterized protein</fullName>
    </submittedName>
</protein>
<dbReference type="OrthoDB" id="7564032at2"/>
<organism evidence="1 2">
    <name type="scientific">Pararhodobacter aggregans</name>
    <dbReference type="NCBI Taxonomy" id="404875"/>
    <lineage>
        <taxon>Bacteria</taxon>
        <taxon>Pseudomonadati</taxon>
        <taxon>Pseudomonadota</taxon>
        <taxon>Alphaproteobacteria</taxon>
        <taxon>Rhodobacterales</taxon>
        <taxon>Paracoccaceae</taxon>
        <taxon>Pararhodobacter</taxon>
    </lineage>
</organism>
<accession>A0A2T7URL8</accession>
<dbReference type="Proteomes" id="UP000244810">
    <property type="component" value="Unassembled WGS sequence"/>
</dbReference>
<evidence type="ECO:0000313" key="2">
    <source>
        <dbReference type="Proteomes" id="UP000244810"/>
    </source>
</evidence>
<name>A0A2T7URL8_9RHOB</name>
<dbReference type="RefSeq" id="WP_107752240.1">
    <property type="nucleotide sequence ID" value="NZ_QBKF01000006.1"/>
</dbReference>
<reference evidence="1 2" key="1">
    <citation type="journal article" date="2011" name="Syst. Appl. Microbiol.">
        <title>Defluviimonas denitrificans gen. nov., sp. nov., and Pararhodobacter aggregans gen. nov., sp. nov., non-phototrophic Rhodobacteraceae from the biofilter of a marine aquaculture.</title>
        <authorList>
            <person name="Foesel B.U."/>
            <person name="Drake H.L."/>
            <person name="Schramm A."/>
        </authorList>
    </citation>
    <scope>NUCLEOTIDE SEQUENCE [LARGE SCALE GENOMIC DNA]</scope>
    <source>
        <strain evidence="1 2">D1-19</strain>
    </source>
</reference>
<proteinExistence type="predicted"/>
<dbReference type="AlphaFoldDB" id="A0A2T7URL8"/>